<organism evidence="2 3">
    <name type="scientific">Algoriphagus jejuensis</name>
    <dbReference type="NCBI Taxonomy" id="419934"/>
    <lineage>
        <taxon>Bacteria</taxon>
        <taxon>Pseudomonadati</taxon>
        <taxon>Bacteroidota</taxon>
        <taxon>Cytophagia</taxon>
        <taxon>Cytophagales</taxon>
        <taxon>Cyclobacteriaceae</taxon>
        <taxon>Algoriphagus</taxon>
    </lineage>
</organism>
<accession>A0ABN1MXU3</accession>
<evidence type="ECO:0000256" key="1">
    <source>
        <dbReference type="SAM" id="SignalP"/>
    </source>
</evidence>
<dbReference type="Proteomes" id="UP001500469">
    <property type="component" value="Unassembled WGS sequence"/>
</dbReference>
<keyword evidence="1" id="KW-0732">Signal</keyword>
<dbReference type="EMBL" id="BAAAFI010000002">
    <property type="protein sequence ID" value="GAA0877882.1"/>
    <property type="molecule type" value="Genomic_DNA"/>
</dbReference>
<dbReference type="RefSeq" id="WP_343848741.1">
    <property type="nucleotide sequence ID" value="NZ_BAAAFI010000002.1"/>
</dbReference>
<name>A0ABN1MXU3_9BACT</name>
<evidence type="ECO:0008006" key="4">
    <source>
        <dbReference type="Google" id="ProtNLM"/>
    </source>
</evidence>
<protein>
    <recommendedName>
        <fullName evidence="4">DUF2490 domain-containing protein</fullName>
    </recommendedName>
</protein>
<gene>
    <name evidence="2" type="ORF">GCM10009119_08500</name>
</gene>
<feature type="signal peptide" evidence="1">
    <location>
        <begin position="1"/>
        <end position="21"/>
    </location>
</feature>
<feature type="chain" id="PRO_5045551552" description="DUF2490 domain-containing protein" evidence="1">
    <location>
        <begin position="22"/>
        <end position="272"/>
    </location>
</feature>
<evidence type="ECO:0000313" key="3">
    <source>
        <dbReference type="Proteomes" id="UP001500469"/>
    </source>
</evidence>
<reference evidence="2 3" key="1">
    <citation type="journal article" date="2019" name="Int. J. Syst. Evol. Microbiol.">
        <title>The Global Catalogue of Microorganisms (GCM) 10K type strain sequencing project: providing services to taxonomists for standard genome sequencing and annotation.</title>
        <authorList>
            <consortium name="The Broad Institute Genomics Platform"/>
            <consortium name="The Broad Institute Genome Sequencing Center for Infectious Disease"/>
            <person name="Wu L."/>
            <person name="Ma J."/>
        </authorList>
    </citation>
    <scope>NUCLEOTIDE SEQUENCE [LARGE SCALE GENOMIC DNA]</scope>
    <source>
        <strain evidence="2 3">JCM 16112</strain>
    </source>
</reference>
<evidence type="ECO:0000313" key="2">
    <source>
        <dbReference type="EMBL" id="GAA0877882.1"/>
    </source>
</evidence>
<proteinExistence type="predicted"/>
<comment type="caution">
    <text evidence="2">The sequence shown here is derived from an EMBL/GenBank/DDBJ whole genome shotgun (WGS) entry which is preliminary data.</text>
</comment>
<sequence>MKKYLPLILLCFLFSIDLAQAQDSQKETFWGMAVGIRSQNFQDELVTQTKYSGGLLYFMINMEKNKANTWRKFNFEAAVGSMKSKAFEIGQVPSRYLQPSISSYWNELSYSYLFQLKSDDRSAIYVGPGLSNVISVRYSPRWDNSQINYEFTGNLQAEGRYLRNFDLWGKAMKASFTLKLPLIGYISRPGYSAVPEFLDHEKNFVSSLFDNTSVSWLGNFPRIQFDNYVEFPIASGNKMQVVYNWEYYSYQNPVPVHAAAHTIGVNFLMKTK</sequence>
<keyword evidence="3" id="KW-1185">Reference proteome</keyword>